<dbReference type="EMBL" id="JAIWYP010000015">
    <property type="protein sequence ID" value="KAH3705307.1"/>
    <property type="molecule type" value="Genomic_DNA"/>
</dbReference>
<organism evidence="2 3">
    <name type="scientific">Dreissena polymorpha</name>
    <name type="common">Zebra mussel</name>
    <name type="synonym">Mytilus polymorpha</name>
    <dbReference type="NCBI Taxonomy" id="45954"/>
    <lineage>
        <taxon>Eukaryota</taxon>
        <taxon>Metazoa</taxon>
        <taxon>Spiralia</taxon>
        <taxon>Lophotrochozoa</taxon>
        <taxon>Mollusca</taxon>
        <taxon>Bivalvia</taxon>
        <taxon>Autobranchia</taxon>
        <taxon>Heteroconchia</taxon>
        <taxon>Euheterodonta</taxon>
        <taxon>Imparidentia</taxon>
        <taxon>Neoheterodontei</taxon>
        <taxon>Myida</taxon>
        <taxon>Dreissenoidea</taxon>
        <taxon>Dreissenidae</taxon>
        <taxon>Dreissena</taxon>
    </lineage>
</organism>
<proteinExistence type="predicted"/>
<sequence length="102" mass="11190">MSARHQKTGTCHQGSQAGWKQNVRRQKQCIWIIGRTAVKRKGSNNASGQQTDIRVLGRATVNCHGGKETSGHRHQDSNMASKSSVLHEPECNSSNGMASFRC</sequence>
<feature type="compositionally biased region" description="Basic and acidic residues" evidence="1">
    <location>
        <begin position="65"/>
        <end position="76"/>
    </location>
</feature>
<feature type="region of interest" description="Disordered" evidence="1">
    <location>
        <begin position="63"/>
        <end position="102"/>
    </location>
</feature>
<protein>
    <submittedName>
        <fullName evidence="2">Uncharacterized protein</fullName>
    </submittedName>
</protein>
<gene>
    <name evidence="2" type="ORF">DPMN_080375</name>
</gene>
<keyword evidence="3" id="KW-1185">Reference proteome</keyword>
<reference evidence="2" key="2">
    <citation type="submission" date="2020-11" db="EMBL/GenBank/DDBJ databases">
        <authorList>
            <person name="McCartney M.A."/>
            <person name="Auch B."/>
            <person name="Kono T."/>
            <person name="Mallez S."/>
            <person name="Becker A."/>
            <person name="Gohl D.M."/>
            <person name="Silverstein K.A.T."/>
            <person name="Koren S."/>
            <person name="Bechman K.B."/>
            <person name="Herman A."/>
            <person name="Abrahante J.E."/>
            <person name="Garbe J."/>
        </authorList>
    </citation>
    <scope>NUCLEOTIDE SEQUENCE</scope>
    <source>
        <strain evidence="2">Duluth1</strain>
        <tissue evidence="2">Whole animal</tissue>
    </source>
</reference>
<dbReference type="Proteomes" id="UP000828390">
    <property type="component" value="Unassembled WGS sequence"/>
</dbReference>
<comment type="caution">
    <text evidence="2">The sequence shown here is derived from an EMBL/GenBank/DDBJ whole genome shotgun (WGS) entry which is preliminary data.</text>
</comment>
<dbReference type="AlphaFoldDB" id="A0A9D3YQR9"/>
<accession>A0A9D3YQR9</accession>
<evidence type="ECO:0000256" key="1">
    <source>
        <dbReference type="SAM" id="MobiDB-lite"/>
    </source>
</evidence>
<feature type="compositionally biased region" description="Polar residues" evidence="1">
    <location>
        <begin position="91"/>
        <end position="102"/>
    </location>
</feature>
<name>A0A9D3YQR9_DREPO</name>
<evidence type="ECO:0000313" key="2">
    <source>
        <dbReference type="EMBL" id="KAH3705307.1"/>
    </source>
</evidence>
<evidence type="ECO:0000313" key="3">
    <source>
        <dbReference type="Proteomes" id="UP000828390"/>
    </source>
</evidence>
<reference evidence="2" key="1">
    <citation type="journal article" date="2019" name="bioRxiv">
        <title>The Genome of the Zebra Mussel, Dreissena polymorpha: A Resource for Invasive Species Research.</title>
        <authorList>
            <person name="McCartney M.A."/>
            <person name="Auch B."/>
            <person name="Kono T."/>
            <person name="Mallez S."/>
            <person name="Zhang Y."/>
            <person name="Obille A."/>
            <person name="Becker A."/>
            <person name="Abrahante J.E."/>
            <person name="Garbe J."/>
            <person name="Badalamenti J.P."/>
            <person name="Herman A."/>
            <person name="Mangelson H."/>
            <person name="Liachko I."/>
            <person name="Sullivan S."/>
            <person name="Sone E.D."/>
            <person name="Koren S."/>
            <person name="Silverstein K.A.T."/>
            <person name="Beckman K.B."/>
            <person name="Gohl D.M."/>
        </authorList>
    </citation>
    <scope>NUCLEOTIDE SEQUENCE</scope>
    <source>
        <strain evidence="2">Duluth1</strain>
        <tissue evidence="2">Whole animal</tissue>
    </source>
</reference>